<protein>
    <submittedName>
        <fullName evidence="1">Uncharacterized protein</fullName>
    </submittedName>
</protein>
<accession>A0A9D4I619</accession>
<name>A0A9D4I619_DREPO</name>
<proteinExistence type="predicted"/>
<gene>
    <name evidence="1" type="ORF">DPMN_183074</name>
</gene>
<keyword evidence="2" id="KW-1185">Reference proteome</keyword>
<organism evidence="1 2">
    <name type="scientific">Dreissena polymorpha</name>
    <name type="common">Zebra mussel</name>
    <name type="synonym">Mytilus polymorpha</name>
    <dbReference type="NCBI Taxonomy" id="45954"/>
    <lineage>
        <taxon>Eukaryota</taxon>
        <taxon>Metazoa</taxon>
        <taxon>Spiralia</taxon>
        <taxon>Lophotrochozoa</taxon>
        <taxon>Mollusca</taxon>
        <taxon>Bivalvia</taxon>
        <taxon>Autobranchia</taxon>
        <taxon>Heteroconchia</taxon>
        <taxon>Euheterodonta</taxon>
        <taxon>Imparidentia</taxon>
        <taxon>Neoheterodontei</taxon>
        <taxon>Myida</taxon>
        <taxon>Dreissenoidea</taxon>
        <taxon>Dreissenidae</taxon>
        <taxon>Dreissena</taxon>
    </lineage>
</organism>
<evidence type="ECO:0000313" key="2">
    <source>
        <dbReference type="Proteomes" id="UP000828390"/>
    </source>
</evidence>
<dbReference type="Proteomes" id="UP000828390">
    <property type="component" value="Unassembled WGS sequence"/>
</dbReference>
<sequence>MICSHWYCNRRIQEGPVKTRLRIKVFQPKELHQCPRQQSDLGMQPVRFIGIQARRRRQ</sequence>
<comment type="caution">
    <text evidence="1">The sequence shown here is derived from an EMBL/GenBank/DDBJ whole genome shotgun (WGS) entry which is preliminary data.</text>
</comment>
<dbReference type="EMBL" id="JAIWYP010000010">
    <property type="protein sequence ID" value="KAH3748628.1"/>
    <property type="molecule type" value="Genomic_DNA"/>
</dbReference>
<evidence type="ECO:0000313" key="1">
    <source>
        <dbReference type="EMBL" id="KAH3748628.1"/>
    </source>
</evidence>
<reference evidence="1" key="1">
    <citation type="journal article" date="2019" name="bioRxiv">
        <title>The Genome of the Zebra Mussel, Dreissena polymorpha: A Resource for Invasive Species Research.</title>
        <authorList>
            <person name="McCartney M.A."/>
            <person name="Auch B."/>
            <person name="Kono T."/>
            <person name="Mallez S."/>
            <person name="Zhang Y."/>
            <person name="Obille A."/>
            <person name="Becker A."/>
            <person name="Abrahante J.E."/>
            <person name="Garbe J."/>
            <person name="Badalamenti J.P."/>
            <person name="Herman A."/>
            <person name="Mangelson H."/>
            <person name="Liachko I."/>
            <person name="Sullivan S."/>
            <person name="Sone E.D."/>
            <person name="Koren S."/>
            <person name="Silverstein K.A.T."/>
            <person name="Beckman K.B."/>
            <person name="Gohl D.M."/>
        </authorList>
    </citation>
    <scope>NUCLEOTIDE SEQUENCE</scope>
    <source>
        <strain evidence="1">Duluth1</strain>
        <tissue evidence="1">Whole animal</tissue>
    </source>
</reference>
<reference evidence="1" key="2">
    <citation type="submission" date="2020-11" db="EMBL/GenBank/DDBJ databases">
        <authorList>
            <person name="McCartney M.A."/>
            <person name="Auch B."/>
            <person name="Kono T."/>
            <person name="Mallez S."/>
            <person name="Becker A."/>
            <person name="Gohl D.M."/>
            <person name="Silverstein K.A.T."/>
            <person name="Koren S."/>
            <person name="Bechman K.B."/>
            <person name="Herman A."/>
            <person name="Abrahante J.E."/>
            <person name="Garbe J."/>
        </authorList>
    </citation>
    <scope>NUCLEOTIDE SEQUENCE</scope>
    <source>
        <strain evidence="1">Duluth1</strain>
        <tissue evidence="1">Whole animal</tissue>
    </source>
</reference>
<dbReference type="AlphaFoldDB" id="A0A9D4I619"/>